<sequence>MPDQQRSPVLMADERIGVNDAVAAAVTRSVGSMPTLYLVLVAFTVYAALATWWPPLHRADPYPFPFLLFLNNVAQLVLCLVILVGQRVLSAAADRRSVQTYENTEMVFQQVVDLQAHLDRQDRELSRGLSLLESSPHPWIEQHRVQDPPQAADQAVTFNDRIAAWLTTRLGSVWAFYLAAGTQILWIVLAQTGVQRFDRYPFLFMTFLSSLAQLVFMIVIMVGQDVLGRTGDRRSEQTFLDAQAVLHECRRMKQRFIAQDRVIDSLTGYVTGQVTERLAQAMHDTSERVAHQARVHEAMTTGRVPAEADVLRPWAELADRKRAASRLQARRIGENLASIGCFMVPAFDRELAAQLDDAEVRRLAELEYGHWMQDRITARFTNLSEWHDRDDALPLPWDELPDAAQLQHLRAARRIPIVVEQAGFQVLRAAPAAG</sequence>
<dbReference type="RefSeq" id="WP_387406835.1">
    <property type="nucleotide sequence ID" value="NZ_JBIAQY010000027.1"/>
</dbReference>
<keyword evidence="1" id="KW-1133">Transmembrane helix</keyword>
<dbReference type="Pfam" id="PF06210">
    <property type="entry name" value="DUF1003"/>
    <property type="match status" value="2"/>
</dbReference>
<dbReference type="EMBL" id="JBIAQY010000027">
    <property type="protein sequence ID" value="MFF3574444.1"/>
    <property type="molecule type" value="Genomic_DNA"/>
</dbReference>
<dbReference type="InterPro" id="IPR010406">
    <property type="entry name" value="DUF1003"/>
</dbReference>
<evidence type="ECO:0000256" key="1">
    <source>
        <dbReference type="SAM" id="Phobius"/>
    </source>
</evidence>
<evidence type="ECO:0000313" key="3">
    <source>
        <dbReference type="Proteomes" id="UP001601992"/>
    </source>
</evidence>
<proteinExistence type="predicted"/>
<comment type="caution">
    <text evidence="2">The sequence shown here is derived from an EMBL/GenBank/DDBJ whole genome shotgun (WGS) entry which is preliminary data.</text>
</comment>
<feature type="transmembrane region" description="Helical" evidence="1">
    <location>
        <begin position="66"/>
        <end position="85"/>
    </location>
</feature>
<evidence type="ECO:0000313" key="2">
    <source>
        <dbReference type="EMBL" id="MFF3574444.1"/>
    </source>
</evidence>
<feature type="transmembrane region" description="Helical" evidence="1">
    <location>
        <begin position="200"/>
        <end position="223"/>
    </location>
</feature>
<keyword evidence="1" id="KW-0812">Transmembrane</keyword>
<accession>A0ABW6SGS2</accession>
<dbReference type="Gene3D" id="1.10.490.160">
    <property type="match status" value="1"/>
</dbReference>
<feature type="transmembrane region" description="Helical" evidence="1">
    <location>
        <begin position="36"/>
        <end position="54"/>
    </location>
</feature>
<keyword evidence="1" id="KW-0472">Membrane</keyword>
<reference evidence="2 3" key="1">
    <citation type="submission" date="2024-10" db="EMBL/GenBank/DDBJ databases">
        <title>The Natural Products Discovery Center: Release of the First 8490 Sequenced Strains for Exploring Actinobacteria Biosynthetic Diversity.</title>
        <authorList>
            <person name="Kalkreuter E."/>
            <person name="Kautsar S.A."/>
            <person name="Yang D."/>
            <person name="Bader C.D."/>
            <person name="Teijaro C.N."/>
            <person name="Fluegel L."/>
            <person name="Davis C.M."/>
            <person name="Simpson J.R."/>
            <person name="Lauterbach L."/>
            <person name="Steele A.D."/>
            <person name="Gui C."/>
            <person name="Meng S."/>
            <person name="Li G."/>
            <person name="Viehrig K."/>
            <person name="Ye F."/>
            <person name="Su P."/>
            <person name="Kiefer A.F."/>
            <person name="Nichols A."/>
            <person name="Cepeda A.J."/>
            <person name="Yan W."/>
            <person name="Fan B."/>
            <person name="Jiang Y."/>
            <person name="Adhikari A."/>
            <person name="Zheng C.-J."/>
            <person name="Schuster L."/>
            <person name="Cowan T.M."/>
            <person name="Smanski M.J."/>
            <person name="Chevrette M.G."/>
            <person name="De Carvalho L.P.S."/>
            <person name="Shen B."/>
        </authorList>
    </citation>
    <scope>NUCLEOTIDE SEQUENCE [LARGE SCALE GENOMIC DNA]</scope>
    <source>
        <strain evidence="2 3">NPDC002593</strain>
    </source>
</reference>
<name>A0ABW6SGS2_9NOCA</name>
<gene>
    <name evidence="2" type="ORF">ACFYXQ_42515</name>
</gene>
<protein>
    <submittedName>
        <fullName evidence="2">DUF1003 domain-containing protein</fullName>
    </submittedName>
</protein>
<feature type="transmembrane region" description="Helical" evidence="1">
    <location>
        <begin position="174"/>
        <end position="194"/>
    </location>
</feature>
<dbReference type="Proteomes" id="UP001601992">
    <property type="component" value="Unassembled WGS sequence"/>
</dbReference>
<organism evidence="2 3">
    <name type="scientific">Nocardia jiangxiensis</name>
    <dbReference type="NCBI Taxonomy" id="282685"/>
    <lineage>
        <taxon>Bacteria</taxon>
        <taxon>Bacillati</taxon>
        <taxon>Actinomycetota</taxon>
        <taxon>Actinomycetes</taxon>
        <taxon>Mycobacteriales</taxon>
        <taxon>Nocardiaceae</taxon>
        <taxon>Nocardia</taxon>
    </lineage>
</organism>
<keyword evidence="3" id="KW-1185">Reference proteome</keyword>